<dbReference type="GO" id="GO:0051321">
    <property type="term" value="P:meiotic cell cycle"/>
    <property type="evidence" value="ECO:0007669"/>
    <property type="project" value="UniProtKB-UniRule"/>
</dbReference>
<dbReference type="Pfam" id="PF03666">
    <property type="entry name" value="NPR3"/>
    <property type="match status" value="2"/>
</dbReference>
<keyword evidence="2" id="KW-0469">Meiosis</keyword>
<feature type="region of interest" description="Disordered" evidence="3">
    <location>
        <begin position="26"/>
        <end position="48"/>
    </location>
</feature>
<comment type="similarity">
    <text evidence="1 2">Belongs to the NPR3 family.</text>
</comment>
<feature type="compositionally biased region" description="Polar residues" evidence="3">
    <location>
        <begin position="35"/>
        <end position="44"/>
    </location>
</feature>
<feature type="domain" description="GATOR1 complex protein NPRL3 C-terminal HTH" evidence="4">
    <location>
        <begin position="498"/>
        <end position="556"/>
    </location>
</feature>
<comment type="subcellular location">
    <subcellularLocation>
        <location evidence="2">Vacuole membrane</location>
        <topology evidence="2">Peripheral membrane protein</topology>
    </subcellularLocation>
</comment>
<organism evidence="5 6">
    <name type="scientific">Ambispora gerdemannii</name>
    <dbReference type="NCBI Taxonomy" id="144530"/>
    <lineage>
        <taxon>Eukaryota</taxon>
        <taxon>Fungi</taxon>
        <taxon>Fungi incertae sedis</taxon>
        <taxon>Mucoromycota</taxon>
        <taxon>Glomeromycotina</taxon>
        <taxon>Glomeromycetes</taxon>
        <taxon>Archaeosporales</taxon>
        <taxon>Ambisporaceae</taxon>
        <taxon>Ambispora</taxon>
    </lineage>
</organism>
<feature type="compositionally biased region" description="Polar residues" evidence="3">
    <location>
        <begin position="84"/>
        <end position="99"/>
    </location>
</feature>
<feature type="region of interest" description="Disordered" evidence="3">
    <location>
        <begin position="80"/>
        <end position="99"/>
    </location>
</feature>
<dbReference type="AlphaFoldDB" id="A0A9N8ZB33"/>
<dbReference type="GO" id="GO:0010508">
    <property type="term" value="P:positive regulation of autophagy"/>
    <property type="evidence" value="ECO:0007669"/>
    <property type="project" value="TreeGrafter"/>
</dbReference>
<feature type="compositionally biased region" description="Polar residues" evidence="3">
    <location>
        <begin position="191"/>
        <end position="203"/>
    </location>
</feature>
<evidence type="ECO:0000313" key="5">
    <source>
        <dbReference type="EMBL" id="CAG8477829.1"/>
    </source>
</evidence>
<dbReference type="Proteomes" id="UP000789831">
    <property type="component" value="Unassembled WGS sequence"/>
</dbReference>
<dbReference type="GO" id="GO:0005774">
    <property type="term" value="C:vacuolar membrane"/>
    <property type="evidence" value="ECO:0007669"/>
    <property type="project" value="UniProtKB-SubCell"/>
</dbReference>
<dbReference type="OrthoDB" id="18648at2759"/>
<dbReference type="Pfam" id="PF24064">
    <property type="entry name" value="HTH_NPRL3"/>
    <property type="match status" value="1"/>
</dbReference>
<dbReference type="InterPro" id="IPR056603">
    <property type="entry name" value="HTH_NPRL3"/>
</dbReference>
<dbReference type="PANTHER" id="PTHR13153">
    <property type="entry name" value="CGTHBA PROTEIN -14 GENE PROTEIN"/>
    <property type="match status" value="1"/>
</dbReference>
<comment type="caution">
    <text evidence="5">The sequence shown here is derived from an EMBL/GenBank/DDBJ whole genome shotgun (WGS) entry which is preliminary data.</text>
</comment>
<sequence length="563" mass="64572">MGTSLLAIILVIDSSRGPQFVFHYPNNPKRREEYQSSPPGNESCSDSEHVDYDEIDIFNWSIRIGDEFDQQSKMEEDVVDDFSNKPSNSHTSSDALNSGEIKSTQQTLFGFGTGFLANILSPKLQSSKKFQLTIDNLTFIGQPVFWPRDIQENNSDTAPKFGDNVKCQTSNDNEKTQRQSSNDKNNHRNPDITSDNSNDSFSQTNQYQQNRYFTTFHLVFVLEPPELELNRQVDNIYKHVITKLTAALRYEQKRCDYVRIEAEKIIALRDDGIIKNLSFDEITEITLKKNSLAKVIAQVYHDISNDAIAHVIINDYIDLSLQIPPLAPSMFFSPLDNDRDGYEYAHFPVIAPYHTLLLLEDPEEILKSMPLDANPTLVQLVQILTPTQRLAELSTALDCSLAHIYRIAAHLIYWRKAKLIDVISVRNVYAVNFSHIIDRDIFGFLASLSTPKPYASIIPSKDLRTMYLEAITFLLRSIIPNATTADNIAIISAPRQATELEREWLKKKTVNQQRENVAIFERLIKYFNGKHHIEEILFRENISRRDLKMVLGLFDELVTVLRY</sequence>
<evidence type="ECO:0000259" key="4">
    <source>
        <dbReference type="Pfam" id="PF24064"/>
    </source>
</evidence>
<reference evidence="5" key="1">
    <citation type="submission" date="2021-06" db="EMBL/GenBank/DDBJ databases">
        <authorList>
            <person name="Kallberg Y."/>
            <person name="Tangrot J."/>
            <person name="Rosling A."/>
        </authorList>
    </citation>
    <scope>NUCLEOTIDE SEQUENCE</scope>
    <source>
        <strain evidence="5">MT106</strain>
    </source>
</reference>
<protein>
    <recommendedName>
        <fullName evidence="2">Nitrogen permease regulator 3</fullName>
    </recommendedName>
    <alternativeName>
        <fullName evidence="2">Required for meiotic nuclear division protein 11</fullName>
    </alternativeName>
</protein>
<keyword evidence="2" id="KW-0732">Signal</keyword>
<dbReference type="PANTHER" id="PTHR13153:SF5">
    <property type="entry name" value="GATOR COMPLEX PROTEIN NPRL3"/>
    <property type="match status" value="1"/>
</dbReference>
<dbReference type="GO" id="GO:0038202">
    <property type="term" value="P:TORC1 signaling"/>
    <property type="evidence" value="ECO:0007669"/>
    <property type="project" value="TreeGrafter"/>
</dbReference>
<dbReference type="GO" id="GO:1990130">
    <property type="term" value="C:GATOR1 complex"/>
    <property type="evidence" value="ECO:0007669"/>
    <property type="project" value="TreeGrafter"/>
</dbReference>
<name>A0A9N8ZB33_9GLOM</name>
<gene>
    <name evidence="5" type="ORF">AGERDE_LOCUS3074</name>
</gene>
<accession>A0A9N8ZB33</accession>
<comment type="function">
    <text evidence="2">Mediates inactivation of the TORC1 complex in response to amino acid starvation. Required for meiotic nuclear division.</text>
</comment>
<evidence type="ECO:0000256" key="3">
    <source>
        <dbReference type="SAM" id="MobiDB-lite"/>
    </source>
</evidence>
<dbReference type="GO" id="GO:1904262">
    <property type="term" value="P:negative regulation of TORC1 signaling"/>
    <property type="evidence" value="ECO:0007669"/>
    <property type="project" value="TreeGrafter"/>
</dbReference>
<evidence type="ECO:0000313" key="6">
    <source>
        <dbReference type="Proteomes" id="UP000789831"/>
    </source>
</evidence>
<dbReference type="InterPro" id="IPR005365">
    <property type="entry name" value="Npr3"/>
</dbReference>
<dbReference type="GO" id="GO:0034198">
    <property type="term" value="P:cellular response to amino acid starvation"/>
    <property type="evidence" value="ECO:0007669"/>
    <property type="project" value="TreeGrafter"/>
</dbReference>
<evidence type="ECO:0000256" key="1">
    <source>
        <dbReference type="ARBA" id="ARBA00010546"/>
    </source>
</evidence>
<proteinExistence type="inferred from homology"/>
<feature type="region of interest" description="Disordered" evidence="3">
    <location>
        <begin position="150"/>
        <end position="203"/>
    </location>
</feature>
<dbReference type="EMBL" id="CAJVPL010000278">
    <property type="protein sequence ID" value="CAG8477829.1"/>
    <property type="molecule type" value="Genomic_DNA"/>
</dbReference>
<keyword evidence="6" id="KW-1185">Reference proteome</keyword>
<evidence type="ECO:0000256" key="2">
    <source>
        <dbReference type="RuleBase" id="RU368069"/>
    </source>
</evidence>